<keyword evidence="1" id="KW-1133">Transmembrane helix</keyword>
<protein>
    <recommendedName>
        <fullName evidence="4">Zn-dependent protease</fullName>
    </recommendedName>
</protein>
<feature type="transmembrane region" description="Helical" evidence="1">
    <location>
        <begin position="30"/>
        <end position="55"/>
    </location>
</feature>
<evidence type="ECO:0008006" key="4">
    <source>
        <dbReference type="Google" id="ProtNLM"/>
    </source>
</evidence>
<dbReference type="PANTHER" id="PTHR36434">
    <property type="entry name" value="MEMBRANE PROTEASE YUGP-RELATED"/>
    <property type="match status" value="1"/>
</dbReference>
<keyword evidence="1" id="KW-0472">Membrane</keyword>
<sequence length="255" mass="27957">MYIMNMFMALSRYYHYYGTGYGTRSTSDHIGIYILLYVAILVIPLIAQINVSFTFKKYSKIANSRGLTADQVARMILDANGLQYVEIQHIKGKLSDHFDPKANVVRLSDSVFGQRSVAAIGVAAHECGHACQHAESYGPILLRSKLVPVTNICSHLWYIVLLIGVALSSLTIGTGLIYLSIAMFAAVVIFQTVTLPVEFDASNRALKTLANDGILEPSEVPHAGKVLKAAALTYVAGLLSSILQLLRLLLSVRRR</sequence>
<organism evidence="2 3">
    <name type="scientific">Ruminococcus flavefaciens</name>
    <dbReference type="NCBI Taxonomy" id="1265"/>
    <lineage>
        <taxon>Bacteria</taxon>
        <taxon>Bacillati</taxon>
        <taxon>Bacillota</taxon>
        <taxon>Clostridia</taxon>
        <taxon>Eubacteriales</taxon>
        <taxon>Oscillospiraceae</taxon>
        <taxon>Ruminococcus</taxon>
    </lineage>
</organism>
<evidence type="ECO:0000313" key="3">
    <source>
        <dbReference type="Proteomes" id="UP000183461"/>
    </source>
</evidence>
<feature type="transmembrane region" description="Helical" evidence="1">
    <location>
        <begin position="231"/>
        <end position="250"/>
    </location>
</feature>
<dbReference type="InterPro" id="IPR007395">
    <property type="entry name" value="Zn_peptidase_2"/>
</dbReference>
<dbReference type="Pfam" id="PF04298">
    <property type="entry name" value="Zn_peptidase_2"/>
    <property type="match status" value="1"/>
</dbReference>
<accession>A0A1K1P038</accession>
<dbReference type="EMBL" id="FPIP01000006">
    <property type="protein sequence ID" value="SFW40813.1"/>
    <property type="molecule type" value="Genomic_DNA"/>
</dbReference>
<feature type="transmembrane region" description="Helical" evidence="1">
    <location>
        <begin position="156"/>
        <end position="189"/>
    </location>
</feature>
<dbReference type="AlphaFoldDB" id="A0A1K1P038"/>
<keyword evidence="1" id="KW-0812">Transmembrane</keyword>
<evidence type="ECO:0000313" key="2">
    <source>
        <dbReference type="EMBL" id="SFW40813.1"/>
    </source>
</evidence>
<name>A0A1K1P038_RUMFL</name>
<dbReference type="RefSeq" id="WP_081367857.1">
    <property type="nucleotide sequence ID" value="NZ_FPIP01000006.1"/>
</dbReference>
<reference evidence="2 3" key="1">
    <citation type="submission" date="2016-11" db="EMBL/GenBank/DDBJ databases">
        <authorList>
            <person name="Jaros S."/>
            <person name="Januszkiewicz K."/>
            <person name="Wedrychowicz H."/>
        </authorList>
    </citation>
    <scope>NUCLEOTIDE SEQUENCE [LARGE SCALE GENOMIC DNA]</scope>
    <source>
        <strain evidence="2 3">YL228</strain>
    </source>
</reference>
<gene>
    <name evidence="2" type="ORF">SAMN02910280_2379</name>
</gene>
<dbReference type="PANTHER" id="PTHR36434:SF1">
    <property type="entry name" value="MEMBRANE PROTEASE YUGP-RELATED"/>
    <property type="match status" value="1"/>
</dbReference>
<proteinExistence type="predicted"/>
<evidence type="ECO:0000256" key="1">
    <source>
        <dbReference type="SAM" id="Phobius"/>
    </source>
</evidence>
<dbReference type="Proteomes" id="UP000183461">
    <property type="component" value="Unassembled WGS sequence"/>
</dbReference>